<proteinExistence type="inferred from homology"/>
<name>A0AAJ6VWD8_9ACAR</name>
<feature type="coiled-coil region" evidence="5">
    <location>
        <begin position="254"/>
        <end position="281"/>
    </location>
</feature>
<evidence type="ECO:0000256" key="1">
    <source>
        <dbReference type="ARBA" id="ARBA00004138"/>
    </source>
</evidence>
<dbReference type="InterPro" id="IPR019530">
    <property type="entry name" value="Intra-flagellar_transport_57"/>
</dbReference>
<gene>
    <name evidence="7" type="primary">LOC100906201</name>
</gene>
<dbReference type="GO" id="GO:1905515">
    <property type="term" value="P:non-motile cilium assembly"/>
    <property type="evidence" value="ECO:0007669"/>
    <property type="project" value="TreeGrafter"/>
</dbReference>
<evidence type="ECO:0000313" key="7">
    <source>
        <dbReference type="RefSeq" id="XP_003741457.2"/>
    </source>
</evidence>
<evidence type="ECO:0000256" key="5">
    <source>
        <dbReference type="SAM" id="Coils"/>
    </source>
</evidence>
<organism evidence="6 7">
    <name type="scientific">Galendromus occidentalis</name>
    <name type="common">western predatory mite</name>
    <dbReference type="NCBI Taxonomy" id="34638"/>
    <lineage>
        <taxon>Eukaryota</taxon>
        <taxon>Metazoa</taxon>
        <taxon>Ecdysozoa</taxon>
        <taxon>Arthropoda</taxon>
        <taxon>Chelicerata</taxon>
        <taxon>Arachnida</taxon>
        <taxon>Acari</taxon>
        <taxon>Parasitiformes</taxon>
        <taxon>Mesostigmata</taxon>
        <taxon>Gamasina</taxon>
        <taxon>Phytoseioidea</taxon>
        <taxon>Phytoseiidae</taxon>
        <taxon>Typhlodrominae</taxon>
        <taxon>Galendromus</taxon>
    </lineage>
</organism>
<evidence type="ECO:0000313" key="6">
    <source>
        <dbReference type="Proteomes" id="UP000694867"/>
    </source>
</evidence>
<dbReference type="KEGG" id="goe:100906201"/>
<evidence type="ECO:0000256" key="4">
    <source>
        <dbReference type="ARBA" id="ARBA00023273"/>
    </source>
</evidence>
<dbReference type="GO" id="GO:0030992">
    <property type="term" value="C:intraciliary transport particle B"/>
    <property type="evidence" value="ECO:0007669"/>
    <property type="project" value="TreeGrafter"/>
</dbReference>
<dbReference type="Pfam" id="PF10498">
    <property type="entry name" value="IFT57"/>
    <property type="match status" value="1"/>
</dbReference>
<comment type="similarity">
    <text evidence="2">Belongs to the IFT57 family.</text>
</comment>
<dbReference type="GO" id="GO:0005815">
    <property type="term" value="C:microtubule organizing center"/>
    <property type="evidence" value="ECO:0007669"/>
    <property type="project" value="TreeGrafter"/>
</dbReference>
<accession>A0AAJ6VWD8</accession>
<sequence length="385" mass="43882">MEDLFEKLKLLEYFKEFQRLFKNVQPINKHYFAMKTKPEEQLYTFVCISAWLVRKCGLPFDLPRRDDDFRAVITQILYALGQLGIDEDFSQARLQRGWGEQVINVVDALADAALEQAGIPWNPDGEEALDDEQALIVQNDDLFDLESGRPQEDQRDPILQLTKDAPLSRYPLKPPLLSDVDTDEWRLEVERLLPQLKITIRPDPKDWRSHLGQIHKYKEEMDASLAATKGQLETLYNSIGQTLEKLAKREKYINSQSEGLLEELKAAQEELTRTKEQYKSVSGGVTERSRILASISQEVEDIKHELDERGTSMTDGTPLIHIKKSLQKLKTEVAQLDVRIAVAVNTLLKARLRERGHFTNAVNTAGVAPPEEDDFGILGGANLQF</sequence>
<dbReference type="GO" id="GO:0042073">
    <property type="term" value="P:intraciliary transport"/>
    <property type="evidence" value="ECO:0007669"/>
    <property type="project" value="TreeGrafter"/>
</dbReference>
<evidence type="ECO:0000256" key="3">
    <source>
        <dbReference type="ARBA" id="ARBA00023069"/>
    </source>
</evidence>
<dbReference type="RefSeq" id="XP_003741457.2">
    <property type="nucleotide sequence ID" value="XM_003741409.2"/>
</dbReference>
<keyword evidence="6" id="KW-1185">Reference proteome</keyword>
<dbReference type="Proteomes" id="UP000694867">
    <property type="component" value="Unplaced"/>
</dbReference>
<dbReference type="PANTHER" id="PTHR16011">
    <property type="entry name" value="IFT57/HIPPI"/>
    <property type="match status" value="1"/>
</dbReference>
<dbReference type="GeneID" id="100906201"/>
<dbReference type="CTD" id="55081"/>
<dbReference type="PANTHER" id="PTHR16011:SF0">
    <property type="entry name" value="INTRAFLAGELLAR TRANSPORT PROTEIN 57 HOMOLOG"/>
    <property type="match status" value="1"/>
</dbReference>
<keyword evidence="4" id="KW-0966">Cell projection</keyword>
<dbReference type="GO" id="GO:0005794">
    <property type="term" value="C:Golgi apparatus"/>
    <property type="evidence" value="ECO:0007669"/>
    <property type="project" value="TreeGrafter"/>
</dbReference>
<keyword evidence="3" id="KW-0969">Cilium</keyword>
<reference evidence="7" key="1">
    <citation type="submission" date="2025-08" db="UniProtKB">
        <authorList>
            <consortium name="RefSeq"/>
        </authorList>
    </citation>
    <scope>IDENTIFICATION</scope>
</reference>
<comment type="subcellular location">
    <subcellularLocation>
        <location evidence="1">Cell projection</location>
        <location evidence="1">Cilium</location>
    </subcellularLocation>
</comment>
<dbReference type="GO" id="GO:0005929">
    <property type="term" value="C:cilium"/>
    <property type="evidence" value="ECO:0007669"/>
    <property type="project" value="UniProtKB-SubCell"/>
</dbReference>
<evidence type="ECO:0000256" key="2">
    <source>
        <dbReference type="ARBA" id="ARBA00009415"/>
    </source>
</evidence>
<keyword evidence="5" id="KW-0175">Coiled coil</keyword>
<dbReference type="AlphaFoldDB" id="A0AAJ6VWD8"/>
<protein>
    <submittedName>
        <fullName evidence="7">Intraflagellar transport protein 57 homolog</fullName>
    </submittedName>
</protein>